<feature type="chain" id="PRO_5046391462" evidence="1">
    <location>
        <begin position="27"/>
        <end position="300"/>
    </location>
</feature>
<dbReference type="Proteomes" id="UP001243009">
    <property type="component" value="Unassembled WGS sequence"/>
</dbReference>
<keyword evidence="1" id="KW-0732">Signal</keyword>
<proteinExistence type="predicted"/>
<comment type="caution">
    <text evidence="2">The sequence shown here is derived from an EMBL/GenBank/DDBJ whole genome shotgun (WGS) entry which is preliminary data.</text>
</comment>
<dbReference type="InterPro" id="IPR047111">
    <property type="entry name" value="YbaP-like"/>
</dbReference>
<reference evidence="2 3" key="1">
    <citation type="submission" date="2023-08" db="EMBL/GenBank/DDBJ databases">
        <title>The draft genome sequence of Paracraurococcus sp. LOR1-02.</title>
        <authorList>
            <person name="Kingkaew E."/>
            <person name="Tanasupawat S."/>
        </authorList>
    </citation>
    <scope>NUCLEOTIDE SEQUENCE [LARGE SCALE GENOMIC DNA]</scope>
    <source>
        <strain evidence="2 3">LOR1-02</strain>
    </source>
</reference>
<protein>
    <submittedName>
        <fullName evidence="2">TraB/GumN family protein</fullName>
    </submittedName>
</protein>
<sequence length="300" mass="32963">MIRALRAGLLAAVAFLPVARIQTAQAQPVDYPALRVTAPGGAQSLLLGSIHLGYADVPLPSPQILEQARRVVIEGDPALPQPPRAGDAPPPDAGPRIRIGDILDAREMQTLRARLACRFPSEPDVFEFALRYLLNQPLRAGWDVVSPCPEPGRTGLDQWMKESAAERHVPLDTLEAVADAQAQWYALPDRIFIRGVHRSLTPQFLQDFADLLTAVRQGNYEEVCRISDASFATTEDAALFERRMLTERNLRWLPRLEPFLKEGKAVVVVGAAHLCGPTGVPALLRQRGYELQAVRVPATP</sequence>
<dbReference type="RefSeq" id="WP_305108722.1">
    <property type="nucleotide sequence ID" value="NZ_JAUTWS010000131.1"/>
</dbReference>
<keyword evidence="3" id="KW-1185">Reference proteome</keyword>
<dbReference type="PANTHER" id="PTHR40590:SF1">
    <property type="entry name" value="CYTOPLASMIC PROTEIN"/>
    <property type="match status" value="1"/>
</dbReference>
<dbReference type="Pfam" id="PF01963">
    <property type="entry name" value="TraB_PrgY_gumN"/>
    <property type="match status" value="1"/>
</dbReference>
<name>A0ABT9ECD4_9PROT</name>
<gene>
    <name evidence="2" type="ORF">Q7A36_36540</name>
</gene>
<evidence type="ECO:0000313" key="2">
    <source>
        <dbReference type="EMBL" id="MDO9713874.1"/>
    </source>
</evidence>
<dbReference type="EMBL" id="JAUTWS010000131">
    <property type="protein sequence ID" value="MDO9713874.1"/>
    <property type="molecule type" value="Genomic_DNA"/>
</dbReference>
<feature type="signal peptide" evidence="1">
    <location>
        <begin position="1"/>
        <end position="26"/>
    </location>
</feature>
<dbReference type="CDD" id="cd14789">
    <property type="entry name" value="Tiki"/>
    <property type="match status" value="1"/>
</dbReference>
<accession>A0ABT9ECD4</accession>
<evidence type="ECO:0000313" key="3">
    <source>
        <dbReference type="Proteomes" id="UP001243009"/>
    </source>
</evidence>
<organism evidence="2 3">
    <name type="scientific">Paracraurococcus lichenis</name>
    <dbReference type="NCBI Taxonomy" id="3064888"/>
    <lineage>
        <taxon>Bacteria</taxon>
        <taxon>Pseudomonadati</taxon>
        <taxon>Pseudomonadota</taxon>
        <taxon>Alphaproteobacteria</taxon>
        <taxon>Acetobacterales</taxon>
        <taxon>Roseomonadaceae</taxon>
        <taxon>Paracraurococcus</taxon>
    </lineage>
</organism>
<dbReference type="PANTHER" id="PTHR40590">
    <property type="entry name" value="CYTOPLASMIC PROTEIN-RELATED"/>
    <property type="match status" value="1"/>
</dbReference>
<evidence type="ECO:0000256" key="1">
    <source>
        <dbReference type="SAM" id="SignalP"/>
    </source>
</evidence>
<dbReference type="InterPro" id="IPR002816">
    <property type="entry name" value="TraB/PrgY/GumN_fam"/>
</dbReference>